<comment type="caution">
    <text evidence="14">The sequence shown here is derived from an EMBL/GenBank/DDBJ whole genome shotgun (WGS) entry which is preliminary data.</text>
</comment>
<dbReference type="InterPro" id="IPR000884">
    <property type="entry name" value="TSP1_rpt"/>
</dbReference>
<feature type="domain" description="Ig-like" evidence="12">
    <location>
        <begin position="519"/>
        <end position="596"/>
    </location>
</feature>
<feature type="domain" description="EGF-like" evidence="11">
    <location>
        <begin position="1770"/>
        <end position="1810"/>
    </location>
</feature>
<dbReference type="PROSITE" id="PS50092">
    <property type="entry name" value="TSP1"/>
    <property type="match status" value="2"/>
</dbReference>
<dbReference type="InterPro" id="IPR009017">
    <property type="entry name" value="GFP"/>
</dbReference>
<accession>A0ABN8R9F6</accession>
<evidence type="ECO:0000313" key="14">
    <source>
        <dbReference type="EMBL" id="CAH3175632.1"/>
    </source>
</evidence>
<dbReference type="PROSITE" id="PS01186">
    <property type="entry name" value="EGF_2"/>
    <property type="match status" value="3"/>
</dbReference>
<dbReference type="Pfam" id="PF07679">
    <property type="entry name" value="I-set"/>
    <property type="match status" value="6"/>
</dbReference>
<gene>
    <name evidence="14" type="ORF">PLOB_00017079</name>
</gene>
<dbReference type="InterPro" id="IPR013783">
    <property type="entry name" value="Ig-like_fold"/>
</dbReference>
<feature type="domain" description="Ig-like" evidence="12">
    <location>
        <begin position="695"/>
        <end position="776"/>
    </location>
</feature>
<feature type="domain" description="Ig-like" evidence="12">
    <location>
        <begin position="875"/>
        <end position="960"/>
    </location>
</feature>
<dbReference type="InterPro" id="IPR036465">
    <property type="entry name" value="vWFA_dom_sf"/>
</dbReference>
<evidence type="ECO:0000256" key="7">
    <source>
        <dbReference type="ARBA" id="ARBA00022837"/>
    </source>
</evidence>
<dbReference type="InterPro" id="IPR006605">
    <property type="entry name" value="G2_nidogen/fibulin_G2F"/>
</dbReference>
<feature type="domain" description="Ig-like" evidence="12">
    <location>
        <begin position="785"/>
        <end position="866"/>
    </location>
</feature>
<dbReference type="CDD" id="cd00198">
    <property type="entry name" value="vWFA"/>
    <property type="match status" value="1"/>
</dbReference>
<dbReference type="InterPro" id="IPR049883">
    <property type="entry name" value="NOTCH1_EGF-like"/>
</dbReference>
<name>A0ABN8R9F6_9CNID</name>
<dbReference type="InterPro" id="IPR000742">
    <property type="entry name" value="EGF"/>
</dbReference>
<dbReference type="SMART" id="SM00409">
    <property type="entry name" value="IG"/>
    <property type="match status" value="11"/>
</dbReference>
<dbReference type="InterPro" id="IPR003599">
    <property type="entry name" value="Ig_sub"/>
</dbReference>
<reference evidence="14 15" key="1">
    <citation type="submission" date="2022-05" db="EMBL/GenBank/DDBJ databases">
        <authorList>
            <consortium name="Genoscope - CEA"/>
            <person name="William W."/>
        </authorList>
    </citation>
    <scope>NUCLEOTIDE SEQUENCE [LARGE SCALE GENOMIC DNA]</scope>
</reference>
<evidence type="ECO:0000256" key="2">
    <source>
        <dbReference type="ARBA" id="ARBA00022525"/>
    </source>
</evidence>
<feature type="domain" description="EGF-like" evidence="11">
    <location>
        <begin position="1984"/>
        <end position="2022"/>
    </location>
</feature>
<keyword evidence="7" id="KW-0106">Calcium</keyword>
<dbReference type="PROSITE" id="PS50993">
    <property type="entry name" value="NIDOGEN_G2"/>
    <property type="match status" value="1"/>
</dbReference>
<dbReference type="SUPFAM" id="SSF54511">
    <property type="entry name" value="GFP-like"/>
    <property type="match status" value="1"/>
</dbReference>
<feature type="domain" description="Ig-like" evidence="12">
    <location>
        <begin position="968"/>
        <end position="1044"/>
    </location>
</feature>
<dbReference type="Pfam" id="PF12662">
    <property type="entry name" value="cEGF"/>
    <property type="match status" value="3"/>
</dbReference>
<dbReference type="Gene3D" id="3.40.50.410">
    <property type="entry name" value="von Willebrand factor, type A domain"/>
    <property type="match status" value="1"/>
</dbReference>
<feature type="domain" description="EGF-like" evidence="11">
    <location>
        <begin position="1855"/>
        <end position="1901"/>
    </location>
</feature>
<dbReference type="InterPro" id="IPR036383">
    <property type="entry name" value="TSP1_rpt_sf"/>
</dbReference>
<dbReference type="SMART" id="SM00209">
    <property type="entry name" value="TSP1"/>
    <property type="match status" value="2"/>
</dbReference>
<dbReference type="InterPro" id="IPR018097">
    <property type="entry name" value="EGF_Ca-bd_CS"/>
</dbReference>
<dbReference type="SUPFAM" id="SSF57196">
    <property type="entry name" value="EGF/Laminin"/>
    <property type="match status" value="1"/>
</dbReference>
<organism evidence="14 15">
    <name type="scientific">Porites lobata</name>
    <dbReference type="NCBI Taxonomy" id="104759"/>
    <lineage>
        <taxon>Eukaryota</taxon>
        <taxon>Metazoa</taxon>
        <taxon>Cnidaria</taxon>
        <taxon>Anthozoa</taxon>
        <taxon>Hexacorallia</taxon>
        <taxon>Scleractinia</taxon>
        <taxon>Fungiina</taxon>
        <taxon>Poritidae</taxon>
        <taxon>Porites</taxon>
    </lineage>
</organism>
<dbReference type="Proteomes" id="UP001159405">
    <property type="component" value="Unassembled WGS sequence"/>
</dbReference>
<dbReference type="Pfam" id="PF07474">
    <property type="entry name" value="G2F"/>
    <property type="match status" value="1"/>
</dbReference>
<dbReference type="SUPFAM" id="SSF48726">
    <property type="entry name" value="Immunoglobulin"/>
    <property type="match status" value="11"/>
</dbReference>
<dbReference type="Gene3D" id="2.40.155.10">
    <property type="entry name" value="Green fluorescent protein"/>
    <property type="match status" value="1"/>
</dbReference>
<comment type="caution">
    <text evidence="10">Lacks conserved residue(s) required for the propagation of feature annotation.</text>
</comment>
<evidence type="ECO:0000259" key="11">
    <source>
        <dbReference type="PROSITE" id="PS50026"/>
    </source>
</evidence>
<keyword evidence="3" id="KW-0272">Extracellular matrix</keyword>
<dbReference type="InterPro" id="IPR056475">
    <property type="entry name" value="GBD_Hemicentin/VWA7"/>
</dbReference>
<dbReference type="Gene3D" id="2.10.25.10">
    <property type="entry name" value="Laminin"/>
    <property type="match status" value="10"/>
</dbReference>
<dbReference type="InterPro" id="IPR026823">
    <property type="entry name" value="cEGF"/>
</dbReference>
<dbReference type="InterPro" id="IPR056861">
    <property type="entry name" value="HMCN1-like_VWA"/>
</dbReference>
<dbReference type="SUPFAM" id="SSF57184">
    <property type="entry name" value="Growth factor receptor domain"/>
    <property type="match status" value="3"/>
</dbReference>
<feature type="domain" description="Ig-like" evidence="12">
    <location>
        <begin position="1143"/>
        <end position="1231"/>
    </location>
</feature>
<dbReference type="SMART" id="SM00179">
    <property type="entry name" value="EGF_CA"/>
    <property type="match status" value="9"/>
</dbReference>
<dbReference type="InterPro" id="IPR013106">
    <property type="entry name" value="Ig_V-set"/>
</dbReference>
<sequence length="2311" mass="252309">MFDNTMEKRPFLRTLHGALLFFLLYLNWGFSNGQSGIPEGASSLVFVFDTTGSMYDDLIQVRAGASKILSTTLDRKVKPLYNYVLIPFHDPDVGPAIVTTSPDKFQDHLDNLFVQGGGDCPEMSLNAITLALEISLPGSFIYVFTDATAKDFDQTQKVIKLIQQKKSQVLFVLTGDCGNQTISEGISVYELIAAASTGQVFQLKKKDVNQMLKFVEESVQANRVNLISTDNGEAANKTYIVPVDNALEELTIALSGKDSVLEIYHPNGNIVQDGKGLQKVLSLNGAKIIIVKSPTPGLWKVIASSNGSHTLRITGLSSMYFTSGFGLQPIKTQDEALLRPLAGFKNFALIEVNGLQTPGTAQKVQILDLQGHLLSEVPFKPRKMDNSTFDWYNFEPPKGLFYIRVVGVDDKHNMFYRASPTALSAILPEPPKVIAPATKEVLSGSQATLWCTVKTKAPAKIQWTMNSKTLGPVLTHTGTINITHVIPSVTNKNQGPYSCSATNVGGTGSASTQLRAKDPRTIDIDEPYSNLTLVTGDAVILNCVPDIDALYSIEWRKDGTYLNPQANDTLLLLIQGRNDGGRYECVATSTRREEVLVIDVVVFENPSATIIPPLMTFQSRDKVTITCQVSGFPVPSILWFKDDILMEFDKRISVVESSLVIRDAQMSDAGEYECNAWNIVGQSKATVKLLYTVPPSVFVDREEVIAVVGETVIVKCSADGSPEANLLWFKRRKKILPSRRIALSSQGHLVINAVQLNDAGYYTCLGNNSAGQDSLTIIIQVHTIPRVKVDKEEVPLKVGKTIELHCVAVGVPTPTISWLKNNIPLQNSNRITVTSGGALIIKSAVPQDVGEYLCVGRNPAGKATAAVLLWSEGVPARIINPPTDKTVTFGGNVTFKCRAEGLPKPQITWKNSLGISADTDPRATVMSSGDLFIKNIQLKDAGRYVCAAENNLGRDTAQVTLILTGLTPPIITKPHKTTIISDRGGTVELQCPAIGNPQPTISWRKNHQPVNLDGIKYKQKDSGTLVIRSLLPFDSGTYLCTAENPTGKDFLILTLHVYISPEIIRPPPDLAVDEGDSILMECVARGFPTPRIRWLQNNQPTRYNGSVVQIAAVKSQHTGVYRCVAENIAGNASATAVLAIRAPPVIFEPRLPRVMVLAGDWTDLNCNVSGYPKPTITWLRAGTPIDMNNPKYVVLPSGSLRIYGLTPADSGRYSCEASNPLGKARHPVELSVQVPPEFVKRPENISIDEGDTIILECEVRGFPVPQITWYLNDSALSNNNSLVEIVNAKKADHEGVYRCEAKNPAGAVSASAVVTVNGSDENFAQTGKPEFVLTPSDAEVDAGSTFVWNCTATGQPTPVITWQVDGAELLPGYLEHVSVLANNSLLIRGVKPEDAGHYQCHASNGVGVHVVQAKLRVRVNGNWSEWQEWEPCSRSCGVGEQYRFRTCDNPAPSGGGRKCEGSEAEMQPCNVQSCQVDGAWSIWTDWSLCSEVCSGGEQTRYRECNNPVPLHGGKNCTGPARESRPCNTFKCSDGVEVAIGQVRGTVNNVMLPTLFLLANFTKTPSNDTHVSWTVSGLPGPIKNWLKSVSIPLTTPVYWATAREKPGAQNGLNITKGRFVFKTVVNFDTGETLLIVHRGQGLNDRGVLMLDVVVKGSTPKLPPNVNVNISDFEEMFIKTEENEISSLSRRVMFVDGKPIPFSVNSTISYSSEDKQNGSLYNKVRVSTVDISRSRQTDVLEISSTALVEKVSSSDPCPPGLILHASAQYCQDVNECTADPSVCSHFCVNLFGSFRCSCPLGHVLSSNNRTCEDVDECALGTGSCPLGEDCVNTAGSFRCRGRCPNGFNMTDNDTCVDVNECEPALSEVSSQPNNPCSHKCENLPGSFRCSCKDGYQLKGNQCEDIDECATEICDQGCENQQGSYRCFCNQGYRNRSDSKCLDVDECVENRTICGDRQCANIPGSFQCLGKCDVGFKRTMDDKACVDVNECNDGKHNCKSNQMCMNTYGSFYCVCPRGYSAKTAQSPCEDVNECEQFQGICEYQCVNTVGSFECRCPGGGILNADQSTCSGVDGCAIENLKCEQRCDFSAQGYSCSCSRGYRLADNKQDCVDVDECSSNETNSCQFACINTIGSYKCACPTGYHLSADGKKCQDVNECALTNGPCQQNQCYNTRGSYQCLPSSCPQQYHQVGGGFCVNHCSVPGYCAPQAFRQEVLPLPLEFPANTNIARLIPFFPPYMASLQYYCQFQYTFEVQPSPFGIRLLANEAMIYTKQKLEKAGIHKLRVTADLFYMDGTLACRTVFTVYIDVAKFSF</sequence>
<dbReference type="Pfam" id="PF13895">
    <property type="entry name" value="Ig_2"/>
    <property type="match status" value="1"/>
</dbReference>
<feature type="domain" description="Nidogen G2 beta-barrel" evidence="13">
    <location>
        <begin position="1534"/>
        <end position="1756"/>
    </location>
</feature>
<evidence type="ECO:0000259" key="13">
    <source>
        <dbReference type="PROSITE" id="PS50993"/>
    </source>
</evidence>
<dbReference type="SMART" id="SM00406">
    <property type="entry name" value="IGv"/>
    <property type="match status" value="4"/>
</dbReference>
<dbReference type="PROSITE" id="PS00010">
    <property type="entry name" value="ASX_HYDROXYL"/>
    <property type="match status" value="4"/>
</dbReference>
<keyword evidence="2" id="KW-0964">Secreted</keyword>
<feature type="domain" description="Ig-like" evidence="12">
    <location>
        <begin position="1329"/>
        <end position="1416"/>
    </location>
</feature>
<dbReference type="Pfam" id="PF23560">
    <property type="entry name" value="GBD_Hemicentin"/>
    <property type="match status" value="1"/>
</dbReference>
<dbReference type="Pfam" id="PF00090">
    <property type="entry name" value="TSP_1"/>
    <property type="match status" value="2"/>
</dbReference>
<feature type="domain" description="Ig-like" evidence="12">
    <location>
        <begin position="1061"/>
        <end position="1139"/>
    </location>
</feature>
<dbReference type="InterPro" id="IPR009030">
    <property type="entry name" value="Growth_fac_rcpt_cys_sf"/>
</dbReference>
<keyword evidence="5" id="KW-0732">Signal</keyword>
<dbReference type="InterPro" id="IPR007110">
    <property type="entry name" value="Ig-like_dom"/>
</dbReference>
<evidence type="ECO:0000259" key="12">
    <source>
        <dbReference type="PROSITE" id="PS50835"/>
    </source>
</evidence>
<dbReference type="SUPFAM" id="SSF53300">
    <property type="entry name" value="vWA-like"/>
    <property type="match status" value="1"/>
</dbReference>
<dbReference type="SMART" id="SM00682">
    <property type="entry name" value="G2F"/>
    <property type="match status" value="1"/>
</dbReference>
<keyword evidence="9" id="KW-0325">Glycoprotein</keyword>
<evidence type="ECO:0000256" key="1">
    <source>
        <dbReference type="ARBA" id="ARBA00004498"/>
    </source>
</evidence>
<dbReference type="InterPro" id="IPR036179">
    <property type="entry name" value="Ig-like_dom_sf"/>
</dbReference>
<dbReference type="Gene3D" id="2.60.40.10">
    <property type="entry name" value="Immunoglobulins"/>
    <property type="match status" value="11"/>
</dbReference>
<keyword evidence="4 10" id="KW-0245">EGF-like domain</keyword>
<evidence type="ECO:0000256" key="8">
    <source>
        <dbReference type="ARBA" id="ARBA00023157"/>
    </source>
</evidence>
<feature type="domain" description="Ig-like" evidence="12">
    <location>
        <begin position="430"/>
        <end position="515"/>
    </location>
</feature>
<dbReference type="InterPro" id="IPR050958">
    <property type="entry name" value="Cell_Adh-Cytoskel_Orgn"/>
</dbReference>
<dbReference type="SUPFAM" id="SSF82895">
    <property type="entry name" value="TSP-1 type 1 repeat"/>
    <property type="match status" value="2"/>
</dbReference>
<dbReference type="Pfam" id="PF07645">
    <property type="entry name" value="EGF_CA"/>
    <property type="match status" value="5"/>
</dbReference>
<evidence type="ECO:0000256" key="9">
    <source>
        <dbReference type="ARBA" id="ARBA00023180"/>
    </source>
</evidence>
<evidence type="ECO:0000256" key="3">
    <source>
        <dbReference type="ARBA" id="ARBA00022530"/>
    </source>
</evidence>
<dbReference type="InterPro" id="IPR003598">
    <property type="entry name" value="Ig_sub2"/>
</dbReference>
<feature type="domain" description="Ig-like" evidence="12">
    <location>
        <begin position="606"/>
        <end position="692"/>
    </location>
</feature>
<dbReference type="InterPro" id="IPR000152">
    <property type="entry name" value="EGF-type_Asp/Asn_hydroxyl_site"/>
</dbReference>
<dbReference type="CDD" id="cd00054">
    <property type="entry name" value="EGF_CA"/>
    <property type="match status" value="7"/>
</dbReference>
<evidence type="ECO:0000256" key="10">
    <source>
        <dbReference type="PROSITE-ProRule" id="PRU00076"/>
    </source>
</evidence>
<keyword evidence="6" id="KW-0677">Repeat</keyword>
<dbReference type="PANTHER" id="PTHR45080:SF34">
    <property type="entry name" value="MYOSIN LIGHT CHAIN KINASE, SMOOTH MUSCLE-LIKE"/>
    <property type="match status" value="1"/>
</dbReference>
<dbReference type="InterPro" id="IPR013098">
    <property type="entry name" value="Ig_I-set"/>
</dbReference>
<dbReference type="Pfam" id="PF13927">
    <property type="entry name" value="Ig_3"/>
    <property type="match status" value="4"/>
</dbReference>
<keyword evidence="15" id="KW-1185">Reference proteome</keyword>
<dbReference type="PROSITE" id="PS50026">
    <property type="entry name" value="EGF_3"/>
    <property type="match status" value="4"/>
</dbReference>
<dbReference type="SMART" id="SM00408">
    <property type="entry name" value="IGc2"/>
    <property type="match status" value="11"/>
</dbReference>
<dbReference type="Pfam" id="PF25106">
    <property type="entry name" value="VWA_4"/>
    <property type="match status" value="1"/>
</dbReference>
<dbReference type="SMART" id="SM00181">
    <property type="entry name" value="EGF"/>
    <property type="match status" value="10"/>
</dbReference>
<dbReference type="PROSITE" id="PS50835">
    <property type="entry name" value="IG_LIKE"/>
    <property type="match status" value="11"/>
</dbReference>
<comment type="subcellular location">
    <subcellularLocation>
        <location evidence="1">Secreted</location>
        <location evidence="1">Extracellular space</location>
        <location evidence="1">Extracellular matrix</location>
    </subcellularLocation>
</comment>
<evidence type="ECO:0000256" key="6">
    <source>
        <dbReference type="ARBA" id="ARBA00022737"/>
    </source>
</evidence>
<protein>
    <recommendedName>
        <fullName evidence="16">Hemicentin-1</fullName>
    </recommendedName>
</protein>
<dbReference type="CDD" id="cd00096">
    <property type="entry name" value="Ig"/>
    <property type="match status" value="1"/>
</dbReference>
<evidence type="ECO:0000313" key="15">
    <source>
        <dbReference type="Proteomes" id="UP001159405"/>
    </source>
</evidence>
<keyword evidence="8" id="KW-1015">Disulfide bond</keyword>
<dbReference type="PRINTS" id="PR01705">
    <property type="entry name" value="TSP1REPEAT"/>
</dbReference>
<proteinExistence type="predicted"/>
<feature type="domain" description="Ig-like" evidence="12">
    <location>
        <begin position="1236"/>
        <end position="1315"/>
    </location>
</feature>
<dbReference type="PANTHER" id="PTHR45080">
    <property type="entry name" value="CONTACTIN 5"/>
    <property type="match status" value="1"/>
</dbReference>
<evidence type="ECO:0008006" key="16">
    <source>
        <dbReference type="Google" id="ProtNLM"/>
    </source>
</evidence>
<feature type="domain" description="EGF-like" evidence="11">
    <location>
        <begin position="2109"/>
        <end position="2150"/>
    </location>
</feature>
<dbReference type="PROSITE" id="PS01187">
    <property type="entry name" value="EGF_CA"/>
    <property type="match status" value="4"/>
</dbReference>
<dbReference type="EMBL" id="CALNXK010000202">
    <property type="protein sequence ID" value="CAH3175632.1"/>
    <property type="molecule type" value="Genomic_DNA"/>
</dbReference>
<dbReference type="InterPro" id="IPR001881">
    <property type="entry name" value="EGF-like_Ca-bd_dom"/>
</dbReference>
<evidence type="ECO:0000256" key="4">
    <source>
        <dbReference type="ARBA" id="ARBA00022536"/>
    </source>
</evidence>
<evidence type="ECO:0000256" key="5">
    <source>
        <dbReference type="ARBA" id="ARBA00022729"/>
    </source>
</evidence>
<dbReference type="Gene3D" id="2.20.100.10">
    <property type="entry name" value="Thrombospondin type-1 (TSP1) repeat"/>
    <property type="match status" value="1"/>
</dbReference>